<keyword evidence="6 10" id="KW-0915">Sodium</keyword>
<keyword evidence="9 10" id="KW-0739">Sodium transport</keyword>
<keyword evidence="10" id="KW-0050">Antiport</keyword>
<dbReference type="RefSeq" id="WP_317563293.1">
    <property type="nucleotide sequence ID" value="NZ_JAWLJX010000001.1"/>
</dbReference>
<sequence length="526" mass="55914">MEYSRVIEILGLVLAATGLIVAAQVISKKTTLPAAALLTLAGLVVSASALPDIVLDPEVVLTLVIPPLLYSAALNSSLIAIRRNVWTILSLSVALVVATAALVGVGLWLLVPGITLAAGMALGAAVAPPDPVAALAVGRRAGIPPKLVTLIEGEGLLNDATALTMLTVAIAAISSQDMTFAHAGGLFVLAAVGGIVVGLVVALLIRLLQRYIHDSLLLNIVSLATPFVAYLAAEEVHASGVLAVVVAALVIGHHTRHAISGASRLQTSAVWRLIDLLLEGFVFLLIGEQLPTVVGGLSAYSGTTIALAVTVTLAGVLLLRPLWLLTTGLSAREAVVMSWAGTRGVITVAAVFTLPLTIDSGESFESRDLLLFCAFLVVLVTVVGQGLTFAPLVRKLNVVADPAAEARLRNEAREGSTKAALSQLDRIADEEDLDNDGREIMRHELEHRIDRYHRRLDHLDESEVGDSVISPEQIAAMSTRRRILAVEREELLCWRDAGRLPDNSMRSLEHELDHEEHSFRPHRETD</sequence>
<evidence type="ECO:0000256" key="7">
    <source>
        <dbReference type="ARBA" id="ARBA00023065"/>
    </source>
</evidence>
<organism evidence="12 13">
    <name type="scientific">Rhodococcoides yunnanense</name>
    <dbReference type="NCBI Taxonomy" id="278209"/>
    <lineage>
        <taxon>Bacteria</taxon>
        <taxon>Bacillati</taxon>
        <taxon>Actinomycetota</taxon>
        <taxon>Actinomycetes</taxon>
        <taxon>Mycobacteriales</taxon>
        <taxon>Nocardiaceae</taxon>
        <taxon>Rhodococcoides</taxon>
    </lineage>
</organism>
<proteinExistence type="inferred from homology"/>
<feature type="transmembrane region" description="Helical" evidence="10">
    <location>
        <begin position="60"/>
        <end position="81"/>
    </location>
</feature>
<evidence type="ECO:0000256" key="4">
    <source>
        <dbReference type="ARBA" id="ARBA00022692"/>
    </source>
</evidence>
<comment type="similarity">
    <text evidence="10">Belongs to the monovalent cation:proton antiporter 1 (CPA1) transporter (TC 2.A.36) family.</text>
</comment>
<feature type="transmembrane region" description="Helical" evidence="10">
    <location>
        <begin position="6"/>
        <end position="27"/>
    </location>
</feature>
<dbReference type="NCBIfam" id="TIGR00831">
    <property type="entry name" value="a_cpa1"/>
    <property type="match status" value="1"/>
</dbReference>
<reference evidence="12 13" key="1">
    <citation type="submission" date="2023-10" db="EMBL/GenBank/DDBJ databases">
        <title>Development of a sustainable strategy for remediation of hydrocarbon-contaminated territories based on the waste exchange concept.</title>
        <authorList>
            <person name="Krivoruchko A."/>
        </authorList>
    </citation>
    <scope>NUCLEOTIDE SEQUENCE [LARGE SCALE GENOMIC DNA]</scope>
    <source>
        <strain evidence="12 13">IEGM 1323</strain>
    </source>
</reference>
<feature type="transmembrane region" description="Helical" evidence="10">
    <location>
        <begin position="335"/>
        <end position="357"/>
    </location>
</feature>
<evidence type="ECO:0000313" key="12">
    <source>
        <dbReference type="EMBL" id="MDV6260492.1"/>
    </source>
</evidence>
<accession>A0ABU4B8I8</accession>
<evidence type="ECO:0000256" key="3">
    <source>
        <dbReference type="ARBA" id="ARBA00022475"/>
    </source>
</evidence>
<evidence type="ECO:0000256" key="6">
    <source>
        <dbReference type="ARBA" id="ARBA00023053"/>
    </source>
</evidence>
<feature type="transmembrane region" description="Helical" evidence="10">
    <location>
        <begin position="34"/>
        <end position="54"/>
    </location>
</feature>
<evidence type="ECO:0000313" key="13">
    <source>
        <dbReference type="Proteomes" id="UP001185755"/>
    </source>
</evidence>
<dbReference type="PANTHER" id="PTHR10110">
    <property type="entry name" value="SODIUM/HYDROGEN EXCHANGER"/>
    <property type="match status" value="1"/>
</dbReference>
<evidence type="ECO:0000256" key="5">
    <source>
        <dbReference type="ARBA" id="ARBA00022989"/>
    </source>
</evidence>
<feature type="transmembrane region" description="Helical" evidence="10">
    <location>
        <begin position="269"/>
        <end position="287"/>
    </location>
</feature>
<keyword evidence="4 10" id="KW-0812">Transmembrane</keyword>
<evidence type="ECO:0000256" key="1">
    <source>
        <dbReference type="ARBA" id="ARBA00004651"/>
    </source>
</evidence>
<feature type="transmembrane region" description="Helical" evidence="10">
    <location>
        <begin position="180"/>
        <end position="204"/>
    </location>
</feature>
<keyword evidence="5 10" id="KW-1133">Transmembrane helix</keyword>
<keyword evidence="13" id="KW-1185">Reference proteome</keyword>
<comment type="function">
    <text evidence="10">Na(+)/H(+) antiporter that extrudes sodium in exchange for external protons.</text>
</comment>
<keyword evidence="2 10" id="KW-0813">Transport</keyword>
<protein>
    <submittedName>
        <fullName evidence="12">Na+/H+ antiporter</fullName>
    </submittedName>
</protein>
<feature type="transmembrane region" description="Helical" evidence="10">
    <location>
        <begin position="216"/>
        <end position="233"/>
    </location>
</feature>
<dbReference type="InterPro" id="IPR004705">
    <property type="entry name" value="Cation/H_exchanger_CPA1_bac"/>
</dbReference>
<feature type="transmembrane region" description="Helical" evidence="10">
    <location>
        <begin position="299"/>
        <end position="323"/>
    </location>
</feature>
<dbReference type="PANTHER" id="PTHR10110:SF86">
    <property type="entry name" value="SODIUM_HYDROGEN EXCHANGER 7"/>
    <property type="match status" value="1"/>
</dbReference>
<keyword evidence="3 10" id="KW-1003">Cell membrane</keyword>
<dbReference type="InterPro" id="IPR006153">
    <property type="entry name" value="Cation/H_exchanger_TM"/>
</dbReference>
<comment type="caution">
    <text evidence="12">The sequence shown here is derived from an EMBL/GenBank/DDBJ whole genome shotgun (WGS) entry which is preliminary data.</text>
</comment>
<evidence type="ECO:0000256" key="9">
    <source>
        <dbReference type="ARBA" id="ARBA00023201"/>
    </source>
</evidence>
<dbReference type="Pfam" id="PF00999">
    <property type="entry name" value="Na_H_Exchanger"/>
    <property type="match status" value="1"/>
</dbReference>
<dbReference type="Proteomes" id="UP001185755">
    <property type="component" value="Unassembled WGS sequence"/>
</dbReference>
<evidence type="ECO:0000256" key="2">
    <source>
        <dbReference type="ARBA" id="ARBA00022448"/>
    </source>
</evidence>
<feature type="transmembrane region" description="Helical" evidence="10">
    <location>
        <begin position="369"/>
        <end position="390"/>
    </location>
</feature>
<dbReference type="Gene3D" id="6.10.140.1330">
    <property type="match status" value="1"/>
</dbReference>
<dbReference type="EMBL" id="JAWLJX010000001">
    <property type="protein sequence ID" value="MDV6260492.1"/>
    <property type="molecule type" value="Genomic_DNA"/>
</dbReference>
<dbReference type="InterPro" id="IPR018422">
    <property type="entry name" value="Cation/H_exchanger_CPA1"/>
</dbReference>
<feature type="transmembrane region" description="Helical" evidence="10">
    <location>
        <begin position="239"/>
        <end position="257"/>
    </location>
</feature>
<evidence type="ECO:0000256" key="8">
    <source>
        <dbReference type="ARBA" id="ARBA00023136"/>
    </source>
</evidence>
<keyword evidence="7 10" id="KW-0406">Ion transport</keyword>
<comment type="subcellular location">
    <subcellularLocation>
        <location evidence="1 10">Cell membrane</location>
        <topology evidence="1 10">Multi-pass membrane protein</topology>
    </subcellularLocation>
</comment>
<keyword evidence="8 10" id="KW-0472">Membrane</keyword>
<feature type="domain" description="Cation/H+ exchanger transmembrane" evidence="11">
    <location>
        <begin position="20"/>
        <end position="395"/>
    </location>
</feature>
<evidence type="ECO:0000256" key="10">
    <source>
        <dbReference type="RuleBase" id="RU366002"/>
    </source>
</evidence>
<name>A0ABU4B8I8_9NOCA</name>
<feature type="transmembrane region" description="Helical" evidence="10">
    <location>
        <begin position="88"/>
        <end position="110"/>
    </location>
</feature>
<gene>
    <name evidence="12" type="ORF">R3P96_03985</name>
</gene>
<evidence type="ECO:0000259" key="11">
    <source>
        <dbReference type="Pfam" id="PF00999"/>
    </source>
</evidence>